<feature type="transmembrane region" description="Helical" evidence="7">
    <location>
        <begin position="179"/>
        <end position="203"/>
    </location>
</feature>
<evidence type="ECO:0000256" key="3">
    <source>
        <dbReference type="ARBA" id="ARBA00022475"/>
    </source>
</evidence>
<accession>A0A0R2JQV4</accession>
<dbReference type="AlphaFoldDB" id="A0A0R2JQV4"/>
<evidence type="ECO:0000256" key="4">
    <source>
        <dbReference type="ARBA" id="ARBA00022692"/>
    </source>
</evidence>
<gene>
    <name evidence="10" type="ORF">IV43_GL000486</name>
</gene>
<dbReference type="RefSeq" id="WP_231920838.1">
    <property type="nucleotide sequence ID" value="NZ_JBHUGU010000002.1"/>
</dbReference>
<dbReference type="InterPro" id="IPR000045">
    <property type="entry name" value="Prepilin_IV_endopep_pep"/>
</dbReference>
<evidence type="ECO:0000256" key="7">
    <source>
        <dbReference type="SAM" id="Phobius"/>
    </source>
</evidence>
<dbReference type="InterPro" id="IPR050882">
    <property type="entry name" value="Prepilin_peptidase/N-MTase"/>
</dbReference>
<dbReference type="PANTHER" id="PTHR30487">
    <property type="entry name" value="TYPE 4 PREPILIN-LIKE PROTEINS LEADER PEPTIDE-PROCESSING ENZYME"/>
    <property type="match status" value="1"/>
</dbReference>
<dbReference type="GO" id="GO:0006465">
    <property type="term" value="P:signal peptide processing"/>
    <property type="evidence" value="ECO:0007669"/>
    <property type="project" value="TreeGrafter"/>
</dbReference>
<feature type="transmembrane region" description="Helical" evidence="7">
    <location>
        <begin position="215"/>
        <end position="232"/>
    </location>
</feature>
<evidence type="ECO:0000256" key="5">
    <source>
        <dbReference type="ARBA" id="ARBA00022989"/>
    </source>
</evidence>
<feature type="transmembrane region" description="Helical" evidence="7">
    <location>
        <begin position="98"/>
        <end position="115"/>
    </location>
</feature>
<evidence type="ECO:0000259" key="9">
    <source>
        <dbReference type="Pfam" id="PF06750"/>
    </source>
</evidence>
<keyword evidence="6 7" id="KW-0472">Membrane</keyword>
<feature type="transmembrane region" description="Helical" evidence="7">
    <location>
        <begin position="6"/>
        <end position="27"/>
    </location>
</feature>
<dbReference type="InterPro" id="IPR010627">
    <property type="entry name" value="Prepilin_pept_A24_N"/>
</dbReference>
<reference evidence="10 11" key="1">
    <citation type="journal article" date="2015" name="Genome Announc.">
        <title>Expanding the biotechnology potential of lactobacilli through comparative genomics of 213 strains and associated genera.</title>
        <authorList>
            <person name="Sun Z."/>
            <person name="Harris H.M."/>
            <person name="McCann A."/>
            <person name="Guo C."/>
            <person name="Argimon S."/>
            <person name="Zhang W."/>
            <person name="Yang X."/>
            <person name="Jeffery I.B."/>
            <person name="Cooney J.C."/>
            <person name="Kagawa T.F."/>
            <person name="Liu W."/>
            <person name="Song Y."/>
            <person name="Salvetti E."/>
            <person name="Wrobel A."/>
            <person name="Rasinkangas P."/>
            <person name="Parkhill J."/>
            <person name="Rea M.C."/>
            <person name="O'Sullivan O."/>
            <person name="Ritari J."/>
            <person name="Douillard F.P."/>
            <person name="Paul Ross R."/>
            <person name="Yang R."/>
            <person name="Briner A.E."/>
            <person name="Felis G.E."/>
            <person name="de Vos W.M."/>
            <person name="Barrangou R."/>
            <person name="Klaenhammer T.R."/>
            <person name="Caufield P.W."/>
            <person name="Cui Y."/>
            <person name="Zhang H."/>
            <person name="O'Toole P.W."/>
        </authorList>
    </citation>
    <scope>NUCLEOTIDE SEQUENCE [LARGE SCALE GENOMIC DNA]</scope>
    <source>
        <strain evidence="10 11">DSM 15353</strain>
    </source>
</reference>
<dbReference type="EMBL" id="JQBK01000140">
    <property type="protein sequence ID" value="KRN79503.1"/>
    <property type="molecule type" value="Genomic_DNA"/>
</dbReference>
<evidence type="ECO:0000313" key="10">
    <source>
        <dbReference type="EMBL" id="KRN79503.1"/>
    </source>
</evidence>
<comment type="caution">
    <text evidence="10">The sequence shown here is derived from an EMBL/GenBank/DDBJ whole genome shotgun (WGS) entry which is preliminary data.</text>
</comment>
<organism evidence="10 11">
    <name type="scientific">Ligilactobacillus acidipiscis</name>
    <dbReference type="NCBI Taxonomy" id="89059"/>
    <lineage>
        <taxon>Bacteria</taxon>
        <taxon>Bacillati</taxon>
        <taxon>Bacillota</taxon>
        <taxon>Bacilli</taxon>
        <taxon>Lactobacillales</taxon>
        <taxon>Lactobacillaceae</taxon>
        <taxon>Ligilactobacillus</taxon>
    </lineage>
</organism>
<comment type="subcellular location">
    <subcellularLocation>
        <location evidence="1">Cell membrane</location>
        <topology evidence="1">Multi-pass membrane protein</topology>
    </subcellularLocation>
</comment>
<name>A0A0R2JQV4_9LACO</name>
<dbReference type="Pfam" id="PF01478">
    <property type="entry name" value="Peptidase_A24"/>
    <property type="match status" value="1"/>
</dbReference>
<feature type="domain" description="Prepilin peptidase A24 N-terminal" evidence="9">
    <location>
        <begin position="12"/>
        <end position="93"/>
    </location>
</feature>
<dbReference type="Pfam" id="PF06750">
    <property type="entry name" value="A24_N_bact"/>
    <property type="match status" value="1"/>
</dbReference>
<dbReference type="GeneID" id="95349860"/>
<keyword evidence="5 7" id="KW-1133">Transmembrane helix</keyword>
<sequence length="233" mass="26866">MIKLLNFLIFCCGASLASFTVCTAFRYQNKISILTPRSFCDHCRRQLKWWQLVPILGWLLQKGRCAFCGHKIPLLSFVLELIYGSLFIFISYHSLTRQAFLLATCLQIWLLLLALEDHYTMHVSSRLLYFGSLLILLQALPQIYLSCTASWLQLLLFFLLCFTFEKMNKLGQADTFCLLVLMLIYGFELGCYILLVATTLFLLNFYRQGRHTPHAFLPCLTAGFVILTFLGLI</sequence>
<feature type="transmembrane region" description="Helical" evidence="7">
    <location>
        <begin position="72"/>
        <end position="92"/>
    </location>
</feature>
<protein>
    <submittedName>
        <fullName evidence="10">Type IV prepilin leader peptidase</fullName>
    </submittedName>
</protein>
<evidence type="ECO:0000256" key="6">
    <source>
        <dbReference type="ARBA" id="ARBA00023136"/>
    </source>
</evidence>
<dbReference type="PATRIC" id="fig|89059.3.peg.494"/>
<dbReference type="Proteomes" id="UP000051491">
    <property type="component" value="Unassembled WGS sequence"/>
</dbReference>
<keyword evidence="4 7" id="KW-0812">Transmembrane</keyword>
<comment type="similarity">
    <text evidence="2">Belongs to the peptidase A24 family.</text>
</comment>
<evidence type="ECO:0000256" key="1">
    <source>
        <dbReference type="ARBA" id="ARBA00004651"/>
    </source>
</evidence>
<keyword evidence="3" id="KW-1003">Cell membrane</keyword>
<dbReference type="STRING" id="89059.LAC1533_1761"/>
<dbReference type="GO" id="GO:0005886">
    <property type="term" value="C:plasma membrane"/>
    <property type="evidence" value="ECO:0007669"/>
    <property type="project" value="UniProtKB-SubCell"/>
</dbReference>
<feature type="domain" description="Prepilin type IV endopeptidase peptidase" evidence="8">
    <location>
        <begin position="106"/>
        <end position="202"/>
    </location>
</feature>
<evidence type="ECO:0000313" key="11">
    <source>
        <dbReference type="Proteomes" id="UP000051491"/>
    </source>
</evidence>
<proteinExistence type="inferred from homology"/>
<evidence type="ECO:0000256" key="2">
    <source>
        <dbReference type="ARBA" id="ARBA00005801"/>
    </source>
</evidence>
<dbReference type="PANTHER" id="PTHR30487:SF0">
    <property type="entry name" value="PREPILIN LEADER PEPTIDASE_N-METHYLTRANSFERASE-RELATED"/>
    <property type="match status" value="1"/>
</dbReference>
<dbReference type="GO" id="GO:0004190">
    <property type="term" value="F:aspartic-type endopeptidase activity"/>
    <property type="evidence" value="ECO:0007669"/>
    <property type="project" value="InterPro"/>
</dbReference>
<feature type="transmembrane region" description="Helical" evidence="7">
    <location>
        <begin position="151"/>
        <end position="167"/>
    </location>
</feature>
<evidence type="ECO:0000259" key="8">
    <source>
        <dbReference type="Pfam" id="PF01478"/>
    </source>
</evidence>